<dbReference type="PANTHER" id="PTHR12227">
    <property type="entry name" value="GLYCERATE KINASE"/>
    <property type="match status" value="1"/>
</dbReference>
<evidence type="ECO:0000256" key="4">
    <source>
        <dbReference type="ARBA" id="ARBA00020720"/>
    </source>
</evidence>
<evidence type="ECO:0000313" key="11">
    <source>
        <dbReference type="EMBL" id="KAH9643183.1"/>
    </source>
</evidence>
<evidence type="ECO:0000256" key="1">
    <source>
        <dbReference type="ARBA" id="ARBA00000694"/>
    </source>
</evidence>
<sequence length="485" mass="53410">MSKHVVFDMRKIFASSVSAVLPENLIRRFVKYNPSSHQLTIDGENVCLRNKNVHLVGSGKAVQNMAKEVENILNGKIKHGIISIPEGSLSYKSKNEKVFYCEGALNNLPDAKALITAKAIRDHVTNLGCDDLLLVLLSGGGSALLPLPKPPIALDEKTNLIKQLANSGAEIKELNTVRKRISDLKGGQLAIKAQPAQVISLLLSDIVGDPLDFIASGPTTENTDEPADALNIIKKYKLMDKLPESIKTVLNVSDVKDQFPCNNVKNYIIGSNKIAIAAALEEARKLNYLAFPLSNEVTGNVKEVASEYVRLTKHFCDYLSGDLKLEKLKKCVKACNIPGIHEKNLEDFNNITAKDKNLCLILGGEITVNVKGSGKGGRNQQLALEFSEHIHHKKDEFKNFDVYFLSAGTDGIDGPTDAAGAIGHLNLISDAKQKNIDYQRYLSENDSYNFYHNNFDGKFHVITGHTNTNVMDIHIIVISRETRNQ</sequence>
<gene>
    <name evidence="11" type="ORF">HF086_010635</name>
</gene>
<dbReference type="GO" id="GO:0005524">
    <property type="term" value="F:ATP binding"/>
    <property type="evidence" value="ECO:0007669"/>
    <property type="project" value="UniProtKB-KW"/>
</dbReference>
<dbReference type="InterPro" id="IPR007835">
    <property type="entry name" value="MOFRL"/>
</dbReference>
<keyword evidence="7" id="KW-0418">Kinase</keyword>
<dbReference type="InterPro" id="IPR037035">
    <property type="entry name" value="GK-like_C_sf"/>
</dbReference>
<name>A0A922MUG4_SPOEX</name>
<dbReference type="Pfam" id="PF05161">
    <property type="entry name" value="MOFRL"/>
    <property type="match status" value="1"/>
</dbReference>
<keyword evidence="6" id="KW-0547">Nucleotide-binding</keyword>
<feature type="domain" description="MOFRL-associated" evidence="10">
    <location>
        <begin position="9"/>
        <end position="250"/>
    </location>
</feature>
<dbReference type="FunFam" id="3.40.50.10180:FF:000001">
    <property type="entry name" value="Glycerate kinase"/>
    <property type="match status" value="1"/>
</dbReference>
<comment type="similarity">
    <text evidence="2">Belongs to the glycerate kinase type-2 family.</text>
</comment>
<dbReference type="SUPFAM" id="SSF82544">
    <property type="entry name" value="GckA/TtuD-like"/>
    <property type="match status" value="1"/>
</dbReference>
<evidence type="ECO:0000313" key="12">
    <source>
        <dbReference type="Proteomes" id="UP000814243"/>
    </source>
</evidence>
<evidence type="ECO:0000256" key="6">
    <source>
        <dbReference type="ARBA" id="ARBA00022741"/>
    </source>
</evidence>
<organism evidence="11 12">
    <name type="scientific">Spodoptera exigua</name>
    <name type="common">Beet armyworm</name>
    <name type="synonym">Noctua fulgens</name>
    <dbReference type="NCBI Taxonomy" id="7107"/>
    <lineage>
        <taxon>Eukaryota</taxon>
        <taxon>Metazoa</taxon>
        <taxon>Ecdysozoa</taxon>
        <taxon>Arthropoda</taxon>
        <taxon>Hexapoda</taxon>
        <taxon>Insecta</taxon>
        <taxon>Pterygota</taxon>
        <taxon>Neoptera</taxon>
        <taxon>Endopterygota</taxon>
        <taxon>Lepidoptera</taxon>
        <taxon>Glossata</taxon>
        <taxon>Ditrysia</taxon>
        <taxon>Noctuoidea</taxon>
        <taxon>Noctuidae</taxon>
        <taxon>Amphipyrinae</taxon>
        <taxon>Spodoptera</taxon>
    </lineage>
</organism>
<dbReference type="Gene3D" id="3.40.50.10180">
    <property type="entry name" value="Glycerate kinase, MOFRL-like N-terminal domain"/>
    <property type="match status" value="1"/>
</dbReference>
<proteinExistence type="inferred from homology"/>
<reference evidence="11" key="1">
    <citation type="journal article" date="2021" name="G3 (Bethesda)">
        <title>Genome and transcriptome analysis of the beet armyworm Spodoptera exigua reveals targets for pest control. .</title>
        <authorList>
            <person name="Simon S."/>
            <person name="Breeschoten T."/>
            <person name="Jansen H.J."/>
            <person name="Dirks R.P."/>
            <person name="Schranz M.E."/>
            <person name="Ros V.I.D."/>
        </authorList>
    </citation>
    <scope>NUCLEOTIDE SEQUENCE</scope>
    <source>
        <strain evidence="11">TB_SE_WUR_2020</strain>
    </source>
</reference>
<dbReference type="Pfam" id="PF13660">
    <property type="entry name" value="DUF4147"/>
    <property type="match status" value="1"/>
</dbReference>
<evidence type="ECO:0000256" key="3">
    <source>
        <dbReference type="ARBA" id="ARBA00012101"/>
    </source>
</evidence>
<evidence type="ECO:0000256" key="2">
    <source>
        <dbReference type="ARBA" id="ARBA00005393"/>
    </source>
</evidence>
<dbReference type="InterPro" id="IPR025286">
    <property type="entry name" value="MOFRL_assoc_dom"/>
</dbReference>
<dbReference type="GO" id="GO:0005737">
    <property type="term" value="C:cytoplasm"/>
    <property type="evidence" value="ECO:0007669"/>
    <property type="project" value="TreeGrafter"/>
</dbReference>
<evidence type="ECO:0000256" key="7">
    <source>
        <dbReference type="ARBA" id="ARBA00022777"/>
    </source>
</evidence>
<feature type="domain" description="MOFRL" evidence="9">
    <location>
        <begin position="359"/>
        <end position="472"/>
    </location>
</feature>
<evidence type="ECO:0000259" key="10">
    <source>
        <dbReference type="Pfam" id="PF13660"/>
    </source>
</evidence>
<dbReference type="AlphaFoldDB" id="A0A922MUG4"/>
<evidence type="ECO:0000256" key="5">
    <source>
        <dbReference type="ARBA" id="ARBA00022679"/>
    </source>
</evidence>
<accession>A0A922MUG4</accession>
<dbReference type="Gene3D" id="3.40.1480.10">
    <property type="entry name" value="MOFRL domain"/>
    <property type="match status" value="1"/>
</dbReference>
<dbReference type="EC" id="2.7.1.31" evidence="3"/>
<dbReference type="EMBL" id="JACEFF010000153">
    <property type="protein sequence ID" value="KAH9643183.1"/>
    <property type="molecule type" value="Genomic_DNA"/>
</dbReference>
<dbReference type="InterPro" id="IPR039760">
    <property type="entry name" value="MOFRL_protein"/>
</dbReference>
<dbReference type="PANTHER" id="PTHR12227:SF0">
    <property type="entry name" value="GLYCERATE KINASE"/>
    <property type="match status" value="1"/>
</dbReference>
<dbReference type="InterPro" id="IPR038614">
    <property type="entry name" value="GK_N_sf"/>
</dbReference>
<dbReference type="Proteomes" id="UP000814243">
    <property type="component" value="Unassembled WGS sequence"/>
</dbReference>
<keyword evidence="5" id="KW-0808">Transferase</keyword>
<evidence type="ECO:0000259" key="9">
    <source>
        <dbReference type="Pfam" id="PF05161"/>
    </source>
</evidence>
<comment type="caution">
    <text evidence="11">The sequence shown here is derived from an EMBL/GenBank/DDBJ whole genome shotgun (WGS) entry which is preliminary data.</text>
</comment>
<evidence type="ECO:0000256" key="8">
    <source>
        <dbReference type="ARBA" id="ARBA00022840"/>
    </source>
</evidence>
<dbReference type="GO" id="GO:0008887">
    <property type="term" value="F:glycerate kinase activity"/>
    <property type="evidence" value="ECO:0007669"/>
    <property type="project" value="UniProtKB-EC"/>
</dbReference>
<protein>
    <recommendedName>
        <fullName evidence="4">Glycerate kinase</fullName>
        <ecNumber evidence="3">2.7.1.31</ecNumber>
    </recommendedName>
</protein>
<comment type="catalytic activity">
    <reaction evidence="1">
        <text>(R)-glycerate + ATP = (2R)-3-phosphoglycerate + ADP + H(+)</text>
        <dbReference type="Rhea" id="RHEA:23516"/>
        <dbReference type="ChEBI" id="CHEBI:15378"/>
        <dbReference type="ChEBI" id="CHEBI:16659"/>
        <dbReference type="ChEBI" id="CHEBI:30616"/>
        <dbReference type="ChEBI" id="CHEBI:58272"/>
        <dbReference type="ChEBI" id="CHEBI:456216"/>
        <dbReference type="EC" id="2.7.1.31"/>
    </reaction>
</comment>
<keyword evidence="8" id="KW-0067">ATP-binding</keyword>